<gene>
    <name evidence="1" type="ORF">ACFONL_02240</name>
</gene>
<proteinExistence type="predicted"/>
<reference evidence="2" key="1">
    <citation type="journal article" date="2019" name="Int. J. Syst. Evol. Microbiol.">
        <title>The Global Catalogue of Microorganisms (GCM) 10K type strain sequencing project: providing services to taxonomists for standard genome sequencing and annotation.</title>
        <authorList>
            <consortium name="The Broad Institute Genomics Platform"/>
            <consortium name="The Broad Institute Genome Sequencing Center for Infectious Disease"/>
            <person name="Wu L."/>
            <person name="Ma J."/>
        </authorList>
    </citation>
    <scope>NUCLEOTIDE SEQUENCE [LARGE SCALE GENOMIC DNA]</scope>
    <source>
        <strain evidence="2">KCTC 42282</strain>
    </source>
</reference>
<sequence>MVTIVVPARWRMAVAATSVVVVTVSGGFEGQRLCVGAPARRSPRRWRHVRLRA</sequence>
<comment type="caution">
    <text evidence="1">The sequence shown here is derived from an EMBL/GenBank/DDBJ whole genome shotgun (WGS) entry which is preliminary data.</text>
</comment>
<organism evidence="1 2">
    <name type="scientific">Camelimonas fluminis</name>
    <dbReference type="NCBI Taxonomy" id="1576911"/>
    <lineage>
        <taxon>Bacteria</taxon>
        <taxon>Pseudomonadati</taxon>
        <taxon>Pseudomonadota</taxon>
        <taxon>Alphaproteobacteria</taxon>
        <taxon>Hyphomicrobiales</taxon>
        <taxon>Chelatococcaceae</taxon>
        <taxon>Camelimonas</taxon>
    </lineage>
</organism>
<protein>
    <submittedName>
        <fullName evidence="1">Uncharacterized protein</fullName>
    </submittedName>
</protein>
<accession>A0ABV7UCH9</accession>
<dbReference type="RefSeq" id="WP_191317683.1">
    <property type="nucleotide sequence ID" value="NZ_BNCG01000001.1"/>
</dbReference>
<name>A0ABV7UCH9_9HYPH</name>
<dbReference type="Proteomes" id="UP001595704">
    <property type="component" value="Unassembled WGS sequence"/>
</dbReference>
<keyword evidence="2" id="KW-1185">Reference proteome</keyword>
<dbReference type="EMBL" id="JBHRYC010000023">
    <property type="protein sequence ID" value="MFC3636206.1"/>
    <property type="molecule type" value="Genomic_DNA"/>
</dbReference>
<evidence type="ECO:0000313" key="2">
    <source>
        <dbReference type="Proteomes" id="UP001595704"/>
    </source>
</evidence>
<evidence type="ECO:0000313" key="1">
    <source>
        <dbReference type="EMBL" id="MFC3636206.1"/>
    </source>
</evidence>